<reference evidence="1 2" key="1">
    <citation type="journal article" date="2019" name="Genome Biol. Evol.">
        <title>Day and night: Metabolic profiles and evolutionary relationships of six axenic non-marine cyanobacteria.</title>
        <authorList>
            <person name="Will S.E."/>
            <person name="Henke P."/>
            <person name="Boedeker C."/>
            <person name="Huang S."/>
            <person name="Brinkmann H."/>
            <person name="Rohde M."/>
            <person name="Jarek M."/>
            <person name="Friedl T."/>
            <person name="Seufert S."/>
            <person name="Schumacher M."/>
            <person name="Overmann J."/>
            <person name="Neumann-Schaal M."/>
            <person name="Petersen J."/>
        </authorList>
    </citation>
    <scope>NUCLEOTIDE SEQUENCE [LARGE SCALE GENOMIC DNA]</scope>
    <source>
        <strain evidence="1 2">PCC 6912</strain>
    </source>
</reference>
<evidence type="ECO:0000313" key="1">
    <source>
        <dbReference type="EMBL" id="RUR81788.1"/>
    </source>
</evidence>
<keyword evidence="2" id="KW-1185">Reference proteome</keyword>
<comment type="caution">
    <text evidence="1">The sequence shown here is derived from an EMBL/GenBank/DDBJ whole genome shotgun (WGS) entry which is preliminary data.</text>
</comment>
<proteinExistence type="predicted"/>
<sequence length="60" mass="7095">MLFISNGNYANAQWFTTYLLGRSLLTSDYLYPTTQKIIKAKYSLTLKLEKVFIVYLSMYR</sequence>
<name>A0A3S0YCS7_CHLFR</name>
<dbReference type="AlphaFoldDB" id="A0A3S0YCS7"/>
<organism evidence="1 2">
    <name type="scientific">Chlorogloeopsis fritschii PCC 6912</name>
    <dbReference type="NCBI Taxonomy" id="211165"/>
    <lineage>
        <taxon>Bacteria</taxon>
        <taxon>Bacillati</taxon>
        <taxon>Cyanobacteriota</taxon>
        <taxon>Cyanophyceae</taxon>
        <taxon>Nostocales</taxon>
        <taxon>Chlorogloeopsidaceae</taxon>
        <taxon>Chlorogloeopsis</taxon>
    </lineage>
</organism>
<gene>
    <name evidence="1" type="ORF">PCC6912_26570</name>
</gene>
<dbReference type="EMBL" id="RSCJ01000009">
    <property type="protein sequence ID" value="RUR81788.1"/>
    <property type="molecule type" value="Genomic_DNA"/>
</dbReference>
<protein>
    <submittedName>
        <fullName evidence="1">Uncharacterized protein</fullName>
    </submittedName>
</protein>
<evidence type="ECO:0000313" key="2">
    <source>
        <dbReference type="Proteomes" id="UP000268857"/>
    </source>
</evidence>
<accession>A0A3S0YCS7</accession>
<dbReference type="Proteomes" id="UP000268857">
    <property type="component" value="Unassembled WGS sequence"/>
</dbReference>